<name>A0A803MM66_CHEQI</name>
<evidence type="ECO:0000313" key="2">
    <source>
        <dbReference type="EnsemblPlants" id="AUR62032028-RA:cds"/>
    </source>
</evidence>
<dbReference type="InterPro" id="IPR007021">
    <property type="entry name" value="DUF659"/>
</dbReference>
<dbReference type="SUPFAM" id="SSF53098">
    <property type="entry name" value="Ribonuclease H-like"/>
    <property type="match status" value="1"/>
</dbReference>
<sequence>MATSGSDPMFLKAVNCFGEVKDKYFIANLMKEVIHEVGRQNVVQVITDNAANCKGAGELIEMEFPHIYWTPCVVHTLNLALKNIFAAKNVSGNEVAYDACSWLANLLKLLRRGLQAMVISDDWSSYKEDEPGKAGKLKEVILLDMWWDTIDYVIDFTNPIYDMIRYCDTDKPCLHLVYEMWDSMIKKVKITIFKYEELPLTGTSKFFDVVYEILIARWTKSNTPLHCLAHSLNPSDEWLVKDSSRVAPHRDGEISRERMRCFRRLFPLADDLSKAMDEYALFSMKGGPFEDLTIMSKMATMEPKSWWANSGAETPLLQTLAFKLLGSPLPLLVVSGIGVHTTSFTHLEGTN</sequence>
<reference evidence="2" key="2">
    <citation type="submission" date="2021-03" db="UniProtKB">
        <authorList>
            <consortium name="EnsemblPlants"/>
        </authorList>
    </citation>
    <scope>IDENTIFICATION</scope>
</reference>
<dbReference type="AlphaFoldDB" id="A0A803MM66"/>
<dbReference type="OMA" id="ITIFKYE"/>
<proteinExistence type="predicted"/>
<feature type="domain" description="DUF659" evidence="1">
    <location>
        <begin position="2"/>
        <end position="91"/>
    </location>
</feature>
<evidence type="ECO:0000259" key="1">
    <source>
        <dbReference type="Pfam" id="PF04937"/>
    </source>
</evidence>
<protein>
    <recommendedName>
        <fullName evidence="1">DUF659 domain-containing protein</fullName>
    </recommendedName>
</protein>
<reference evidence="2" key="1">
    <citation type="journal article" date="2017" name="Nature">
        <title>The genome of Chenopodium quinoa.</title>
        <authorList>
            <person name="Jarvis D.E."/>
            <person name="Ho Y.S."/>
            <person name="Lightfoot D.J."/>
            <person name="Schmoeckel S.M."/>
            <person name="Li B."/>
            <person name="Borm T.J.A."/>
            <person name="Ohyanagi H."/>
            <person name="Mineta K."/>
            <person name="Michell C.T."/>
            <person name="Saber N."/>
            <person name="Kharbatia N.M."/>
            <person name="Rupper R.R."/>
            <person name="Sharp A.R."/>
            <person name="Dally N."/>
            <person name="Boughton B.A."/>
            <person name="Woo Y.H."/>
            <person name="Gao G."/>
            <person name="Schijlen E.G.W.M."/>
            <person name="Guo X."/>
            <person name="Momin A.A."/>
            <person name="Negrao S."/>
            <person name="Al-Babili S."/>
            <person name="Gehring C."/>
            <person name="Roessner U."/>
            <person name="Jung C."/>
            <person name="Murphy K."/>
            <person name="Arold S.T."/>
            <person name="Gojobori T."/>
            <person name="van der Linden C.G."/>
            <person name="van Loo E.N."/>
            <person name="Jellen E.N."/>
            <person name="Maughan P.J."/>
            <person name="Tester M."/>
        </authorList>
    </citation>
    <scope>NUCLEOTIDE SEQUENCE [LARGE SCALE GENOMIC DNA]</scope>
    <source>
        <strain evidence="2">cv. PI 614886</strain>
    </source>
</reference>
<dbReference type="InterPro" id="IPR012337">
    <property type="entry name" value="RNaseH-like_sf"/>
</dbReference>
<organism evidence="2 3">
    <name type="scientific">Chenopodium quinoa</name>
    <name type="common">Quinoa</name>
    <dbReference type="NCBI Taxonomy" id="63459"/>
    <lineage>
        <taxon>Eukaryota</taxon>
        <taxon>Viridiplantae</taxon>
        <taxon>Streptophyta</taxon>
        <taxon>Embryophyta</taxon>
        <taxon>Tracheophyta</taxon>
        <taxon>Spermatophyta</taxon>
        <taxon>Magnoliopsida</taxon>
        <taxon>eudicotyledons</taxon>
        <taxon>Gunneridae</taxon>
        <taxon>Pentapetalae</taxon>
        <taxon>Caryophyllales</taxon>
        <taxon>Chenopodiaceae</taxon>
        <taxon>Chenopodioideae</taxon>
        <taxon>Atripliceae</taxon>
        <taxon>Chenopodium</taxon>
    </lineage>
</organism>
<accession>A0A803MM66</accession>
<dbReference type="PANTHER" id="PTHR32166:SF81">
    <property type="entry name" value="OS06G0658400 PROTEIN"/>
    <property type="match status" value="1"/>
</dbReference>
<keyword evidence="3" id="KW-1185">Reference proteome</keyword>
<dbReference type="Gramene" id="AUR62032028-RA">
    <property type="protein sequence ID" value="AUR62032028-RA:cds"/>
    <property type="gene ID" value="AUR62032028"/>
</dbReference>
<dbReference type="PANTHER" id="PTHR32166">
    <property type="entry name" value="OSJNBA0013A04.12 PROTEIN"/>
    <property type="match status" value="1"/>
</dbReference>
<evidence type="ECO:0000313" key="3">
    <source>
        <dbReference type="Proteomes" id="UP000596660"/>
    </source>
</evidence>
<dbReference type="Pfam" id="PF04937">
    <property type="entry name" value="DUF659"/>
    <property type="match status" value="1"/>
</dbReference>
<dbReference type="EnsemblPlants" id="AUR62032028-RA">
    <property type="protein sequence ID" value="AUR62032028-RA:cds"/>
    <property type="gene ID" value="AUR62032028"/>
</dbReference>
<dbReference type="Proteomes" id="UP000596660">
    <property type="component" value="Unplaced"/>
</dbReference>